<dbReference type="InterPro" id="IPR047971">
    <property type="entry name" value="ExeM-like"/>
</dbReference>
<dbReference type="InterPro" id="IPR036415">
    <property type="entry name" value="Lamin_tail_dom_sf"/>
</dbReference>
<keyword evidence="2" id="KW-0472">Membrane</keyword>
<feature type="chain" id="PRO_5002905229" evidence="3">
    <location>
        <begin position="30"/>
        <end position="1044"/>
    </location>
</feature>
<protein>
    <submittedName>
        <fullName evidence="5">Endonuclease/exonuclease/phosphatase family protein</fullName>
    </submittedName>
</protein>
<dbReference type="InterPro" id="IPR036691">
    <property type="entry name" value="Endo/exonu/phosph_ase_sf"/>
</dbReference>
<keyword evidence="5" id="KW-0255">Endonuclease</keyword>
<dbReference type="RefSeq" id="WP_006840623.1">
    <property type="nucleotide sequence ID" value="NZ_GG667193.1"/>
</dbReference>
<keyword evidence="5" id="KW-0378">Hydrolase</keyword>
<proteinExistence type="predicted"/>
<sequence length="1044" mass="109276">MSFKRVLSTAVSIAIAAGTVSVIAPGASAAPDGSGIVINEVYGGGGNKSSVFNNDFVELYNPTNSPFDVTGWTIEQRSASNRLGGTATLSGIIPAGGYFLVQGAAGSNQPGVLPTPDNTSTLGFSGSTAVAVLFDASRTTVDLVGWGDATAFEGNPAGATTNATSIQRVSAGVDTDNNAADFTVGAPTPMNSSATGPVDPEDPLDPVDPVEPGTVTPIAQIQGTGDVSPLDKQNVVTEGVVTAVYDEGGKNGFYLQTAASGTEEKKPGDASDGIFVYMGSRSDYPAMGASVRVAGAVSEFYGVTQITASSVTVLDAPLVAPAAIEIPTLPAGNEAREPYEGMLVRPVGDYTVTNNYSLNQYGEVGLAPGATAHRTPTDVVLPGTEANELQAMQDAEVVYLDDGRTRDYLRNDQYTPLPYLVTSDQGINSLRTGDQVDFQTDVVVDFSHNFWRFQPLEPITGKNAAGELPIAWQDSRAATLAVPDSVGGEYSIASFNVLNYFTSLGEDVAGCNSYKDMYGNPVTARDCDVRGAYSQQAFEDQQAKIVNAINRLDVSVLGLEEIENTYAVTGDVARRDEALGKLVDALNAAGGNWAYAESPAELGTDEDVIRVAFIYNESEVEPVGASRIFDDPAFTGTARQPLAQEFKPVGADDSKSFVAIVNHFKSKGSVANGDADTGDGQGNNAQVRVAQSTALIDALKEQDDWANKPTFIVGDLNSYSREDAVRYLEQEGFSNIASRREFDNASYQFAGQLGSLDHVMGNAAATALVQDAAVWNINADESIAFEYSRRNYNVQDFFEANNPFRSSDHDPVKVGFNIEATAVEPTKTLVRVELTDNGDLVAVYTDGSVETREVLGNVQGQDGSDGRGVEKFEINFAGELVVTYTDGTTENLGEITGEKGEPGQDGRGIETLEINDAGELVVTYTDGTTENLGKVTGDEGEPGQDGSDGRGVEKFEINSDGELVVTYTDGTTENLGKVTGDQGEPGQPGQPGEPAGPSSGSSSGILGGIIGALVGATGVVALIVAVVNFLYPGGASAILARMGL</sequence>
<evidence type="ECO:0000256" key="1">
    <source>
        <dbReference type="SAM" id="MobiDB-lite"/>
    </source>
</evidence>
<comment type="caution">
    <text evidence="5">The sequence shown here is derived from an EMBL/GenBank/DDBJ whole genome shotgun (WGS) entry which is preliminary data.</text>
</comment>
<feature type="signal peptide" evidence="3">
    <location>
        <begin position="1"/>
        <end position="29"/>
    </location>
</feature>
<keyword evidence="6" id="KW-1185">Reference proteome</keyword>
<keyword evidence="5" id="KW-0540">Nuclease</keyword>
<evidence type="ECO:0000256" key="3">
    <source>
        <dbReference type="SAM" id="SignalP"/>
    </source>
</evidence>
<evidence type="ECO:0000256" key="2">
    <source>
        <dbReference type="SAM" id="Phobius"/>
    </source>
</evidence>
<dbReference type="PANTHER" id="PTHR42834:SF1">
    <property type="entry name" value="ENDONUCLEASE_EXONUCLEASE_PHOSPHATASE FAMILY PROTEIN (AFU_ORTHOLOGUE AFUA_3G09210)"/>
    <property type="match status" value="1"/>
</dbReference>
<keyword evidence="2" id="KW-1133">Transmembrane helix</keyword>
<dbReference type="SUPFAM" id="SSF56219">
    <property type="entry name" value="DNase I-like"/>
    <property type="match status" value="1"/>
</dbReference>
<dbReference type="NCBIfam" id="NF033681">
    <property type="entry name" value="ExeM_NucH_DNase"/>
    <property type="match status" value="1"/>
</dbReference>
<gene>
    <name evidence="5" type="ORF">HMPREF0298_0274</name>
</gene>
<dbReference type="GO" id="GO:0004519">
    <property type="term" value="F:endonuclease activity"/>
    <property type="evidence" value="ECO:0007669"/>
    <property type="project" value="UniProtKB-KW"/>
</dbReference>
<evidence type="ECO:0000313" key="6">
    <source>
        <dbReference type="Proteomes" id="UP000006196"/>
    </source>
</evidence>
<dbReference type="PROSITE" id="PS51841">
    <property type="entry name" value="LTD"/>
    <property type="match status" value="1"/>
</dbReference>
<dbReference type="STRING" id="525263.HMPREF0298_0274"/>
<dbReference type="PANTHER" id="PTHR42834">
    <property type="entry name" value="ENDONUCLEASE/EXONUCLEASE/PHOSPHATASE FAMILY PROTEIN (AFU_ORTHOLOGUE AFUA_3G09210)"/>
    <property type="match status" value="1"/>
</dbReference>
<dbReference type="InterPro" id="IPR001322">
    <property type="entry name" value="Lamin_tail_dom"/>
</dbReference>
<dbReference type="InterPro" id="IPR005135">
    <property type="entry name" value="Endo/exonuclease/phosphatase"/>
</dbReference>
<dbReference type="Pfam" id="PF03372">
    <property type="entry name" value="Exo_endo_phos"/>
    <property type="match status" value="1"/>
</dbReference>
<dbReference type="AlphaFoldDB" id="C0XPA4"/>
<name>C0XPA4_CORLD</name>
<dbReference type="Pfam" id="PF00932">
    <property type="entry name" value="LTD"/>
    <property type="match status" value="1"/>
</dbReference>
<dbReference type="eggNOG" id="COG2374">
    <property type="taxonomic scope" value="Bacteria"/>
</dbReference>
<feature type="domain" description="LTD" evidence="4">
    <location>
        <begin position="21"/>
        <end position="148"/>
    </location>
</feature>
<dbReference type="OrthoDB" id="1016457at2"/>
<dbReference type="CDD" id="cd04486">
    <property type="entry name" value="YhcR_OBF_like"/>
    <property type="match status" value="1"/>
</dbReference>
<feature type="region of interest" description="Disordered" evidence="1">
    <location>
        <begin position="926"/>
        <end position="952"/>
    </location>
</feature>
<dbReference type="eggNOG" id="COG1749">
    <property type="taxonomic scope" value="Bacteria"/>
</dbReference>
<dbReference type="SUPFAM" id="SSF74853">
    <property type="entry name" value="Lamin A/C globular tail domain"/>
    <property type="match status" value="1"/>
</dbReference>
<dbReference type="Gene3D" id="3.60.10.10">
    <property type="entry name" value="Endonuclease/exonuclease/phosphatase"/>
    <property type="match status" value="1"/>
</dbReference>
<feature type="compositionally biased region" description="Low complexity" evidence="1">
    <location>
        <begin position="982"/>
        <end position="1001"/>
    </location>
</feature>
<dbReference type="HOGENOM" id="CLU_006338_2_0_11"/>
<evidence type="ECO:0000313" key="5">
    <source>
        <dbReference type="EMBL" id="EEI17935.1"/>
    </source>
</evidence>
<keyword evidence="3" id="KW-0732">Signal</keyword>
<organism evidence="5 6">
    <name type="scientific">Corynebacterium lipophiloflavum (strain ATCC 700352 / DSM 44291 / CCUG 37336 / JCM 10383 / DMMZ 1944)</name>
    <dbReference type="NCBI Taxonomy" id="525263"/>
    <lineage>
        <taxon>Bacteria</taxon>
        <taxon>Bacillati</taxon>
        <taxon>Actinomycetota</taxon>
        <taxon>Actinomycetes</taxon>
        <taxon>Mycobacteriales</taxon>
        <taxon>Corynebacteriaceae</taxon>
        <taxon>Corynebacterium</taxon>
    </lineage>
</organism>
<feature type="region of interest" description="Disordered" evidence="1">
    <location>
        <begin position="972"/>
        <end position="1001"/>
    </location>
</feature>
<feature type="transmembrane region" description="Helical" evidence="2">
    <location>
        <begin position="1005"/>
        <end position="1031"/>
    </location>
</feature>
<accession>C0XPA4</accession>
<dbReference type="EMBL" id="ACHJ01000022">
    <property type="protein sequence ID" value="EEI17935.1"/>
    <property type="molecule type" value="Genomic_DNA"/>
</dbReference>
<dbReference type="Proteomes" id="UP000006196">
    <property type="component" value="Unassembled WGS sequence"/>
</dbReference>
<reference evidence="5" key="1">
    <citation type="submission" date="2009-01" db="EMBL/GenBank/DDBJ databases">
        <authorList>
            <person name="Qin X."/>
            <person name="Bachman B."/>
            <person name="Battles P."/>
            <person name="Bell A."/>
            <person name="Bess C."/>
            <person name="Bickham C."/>
            <person name="Chaboub L."/>
            <person name="Chen D."/>
            <person name="Coyle M."/>
            <person name="Deiros D.R."/>
            <person name="Dinh H."/>
            <person name="Forbes L."/>
            <person name="Fowler G."/>
            <person name="Francisco L."/>
            <person name="Fu Q."/>
            <person name="Gubbala S."/>
            <person name="Hale W."/>
            <person name="Han Y."/>
            <person name="Hemphill L."/>
            <person name="Highlander S.K."/>
            <person name="Hirani K."/>
            <person name="Hogues M."/>
            <person name="Jackson L."/>
            <person name="Jakkamsetti A."/>
            <person name="Javaid M."/>
            <person name="Jiang H."/>
            <person name="Korchina V."/>
            <person name="Kovar C."/>
            <person name="Lara F."/>
            <person name="Lee S."/>
            <person name="Mata R."/>
            <person name="Mathew T."/>
            <person name="Moen C."/>
            <person name="Morales K."/>
            <person name="Munidasa M."/>
            <person name="Nazareth L."/>
            <person name="Ngo R."/>
            <person name="Nguyen L."/>
            <person name="Okwuonu G."/>
            <person name="Ongeri F."/>
            <person name="Patil S."/>
            <person name="Petrosino J."/>
            <person name="Pham C."/>
            <person name="Pham P."/>
            <person name="Pu L.-L."/>
            <person name="Puazo M."/>
            <person name="Raj R."/>
            <person name="Reid J."/>
            <person name="Rouhana J."/>
            <person name="Saada N."/>
            <person name="Shang Y."/>
            <person name="Simmons D."/>
            <person name="Thornton R."/>
            <person name="Warren J."/>
            <person name="Weissenberger G."/>
            <person name="Zhang J."/>
            <person name="Zhang L."/>
            <person name="Zhou C."/>
            <person name="Zhu D."/>
            <person name="Muzny D."/>
            <person name="Worley K."/>
            <person name="Gibbs R."/>
        </authorList>
    </citation>
    <scope>NUCLEOTIDE SEQUENCE [LARGE SCALE GENOMIC DNA]</scope>
    <source>
        <strain evidence="5">DSM 44291</strain>
    </source>
</reference>
<keyword evidence="2" id="KW-0812">Transmembrane</keyword>
<dbReference type="CDD" id="cd10283">
    <property type="entry name" value="MnuA_DNase1-like"/>
    <property type="match status" value="1"/>
</dbReference>
<evidence type="ECO:0000259" key="4">
    <source>
        <dbReference type="PROSITE" id="PS51841"/>
    </source>
</evidence>
<dbReference type="GO" id="GO:0004527">
    <property type="term" value="F:exonuclease activity"/>
    <property type="evidence" value="ECO:0007669"/>
    <property type="project" value="UniProtKB-KW"/>
</dbReference>